<dbReference type="Gene3D" id="2.60.40.1400">
    <property type="entry name" value="G protein-activated inward rectifier potassium channel 1"/>
    <property type="match status" value="1"/>
</dbReference>
<evidence type="ECO:0000256" key="8">
    <source>
        <dbReference type="ARBA" id="ARBA00023065"/>
    </source>
</evidence>
<keyword evidence="4 11" id="KW-0812">Transmembrane</keyword>
<evidence type="ECO:0000256" key="2">
    <source>
        <dbReference type="ARBA" id="ARBA00022448"/>
    </source>
</evidence>
<keyword evidence="7" id="KW-1133">Transmembrane helix</keyword>
<comment type="subcellular location">
    <subcellularLocation>
        <location evidence="1 11">Membrane</location>
        <topology evidence="1 11">Multi-pass membrane protein</topology>
    </subcellularLocation>
</comment>
<dbReference type="AlphaFoldDB" id="A0AAE0BHG3"/>
<keyword evidence="6 11" id="KW-0630">Potassium</keyword>
<protein>
    <recommendedName>
        <fullName evidence="12">Inward rectifier potassium channel C-terminal domain-containing protein</fullName>
    </recommendedName>
</protein>
<evidence type="ECO:0000256" key="11">
    <source>
        <dbReference type="RuleBase" id="RU003822"/>
    </source>
</evidence>
<feature type="domain" description="Inward rectifier potassium channel C-terminal" evidence="12">
    <location>
        <begin position="36"/>
        <end position="100"/>
    </location>
</feature>
<evidence type="ECO:0000313" key="14">
    <source>
        <dbReference type="Proteomes" id="UP001190700"/>
    </source>
</evidence>
<dbReference type="GO" id="GO:0005242">
    <property type="term" value="F:inward rectifier potassium channel activity"/>
    <property type="evidence" value="ECO:0007669"/>
    <property type="project" value="InterPro"/>
</dbReference>
<evidence type="ECO:0000256" key="9">
    <source>
        <dbReference type="ARBA" id="ARBA00023136"/>
    </source>
</evidence>
<sequence length="118" mass="13189">MAVETVTQERDFVRHSEAAKTSQRSEHLKALRSRIKEHISDSHVEIVVLVEAVDPHSSCTFQARHSYTDSDVVFDHMFKECMSLGADGNAELDLSEFHLLIPAPFEVDDNKSTAASCT</sequence>
<comment type="caution">
    <text evidence="13">The sequence shown here is derived from an EMBL/GenBank/DDBJ whole genome shotgun (WGS) entry which is preliminary data.</text>
</comment>
<dbReference type="PANTHER" id="PTHR11767">
    <property type="entry name" value="INWARD RECTIFIER POTASSIUM CHANNEL"/>
    <property type="match status" value="1"/>
</dbReference>
<dbReference type="GO" id="GO:0005886">
    <property type="term" value="C:plasma membrane"/>
    <property type="evidence" value="ECO:0007669"/>
    <property type="project" value="TreeGrafter"/>
</dbReference>
<comment type="similarity">
    <text evidence="11">Belongs to the inward rectifier-type potassium channel (TC 1.A.2.1) family.</text>
</comment>
<evidence type="ECO:0000259" key="12">
    <source>
        <dbReference type="Pfam" id="PF17655"/>
    </source>
</evidence>
<evidence type="ECO:0000256" key="3">
    <source>
        <dbReference type="ARBA" id="ARBA00022538"/>
    </source>
</evidence>
<gene>
    <name evidence="13" type="ORF">CYMTET_53878</name>
</gene>
<accession>A0AAE0BHG3</accession>
<keyword evidence="9" id="KW-0472">Membrane</keyword>
<evidence type="ECO:0000256" key="7">
    <source>
        <dbReference type="ARBA" id="ARBA00022989"/>
    </source>
</evidence>
<name>A0AAE0BHG3_9CHLO</name>
<keyword evidence="10 11" id="KW-0407">Ion channel</keyword>
<evidence type="ECO:0000256" key="10">
    <source>
        <dbReference type="ARBA" id="ARBA00023303"/>
    </source>
</evidence>
<keyword evidence="3 11" id="KW-0633">Potassium transport</keyword>
<keyword evidence="5 11" id="KW-0851">Voltage-gated channel</keyword>
<keyword evidence="2 11" id="KW-0813">Transport</keyword>
<keyword evidence="14" id="KW-1185">Reference proteome</keyword>
<dbReference type="EMBL" id="LGRX02035189">
    <property type="protein sequence ID" value="KAK3235953.1"/>
    <property type="molecule type" value="Genomic_DNA"/>
</dbReference>
<dbReference type="Proteomes" id="UP001190700">
    <property type="component" value="Unassembled WGS sequence"/>
</dbReference>
<evidence type="ECO:0000313" key="13">
    <source>
        <dbReference type="EMBL" id="KAK3235953.1"/>
    </source>
</evidence>
<dbReference type="InterPro" id="IPR041647">
    <property type="entry name" value="IRK_C"/>
</dbReference>
<proteinExistence type="inferred from homology"/>
<reference evidence="13 14" key="1">
    <citation type="journal article" date="2015" name="Genome Biol. Evol.">
        <title>Comparative Genomics of a Bacterivorous Green Alga Reveals Evolutionary Causalities and Consequences of Phago-Mixotrophic Mode of Nutrition.</title>
        <authorList>
            <person name="Burns J.A."/>
            <person name="Paasch A."/>
            <person name="Narechania A."/>
            <person name="Kim E."/>
        </authorList>
    </citation>
    <scope>NUCLEOTIDE SEQUENCE [LARGE SCALE GENOMIC DNA]</scope>
    <source>
        <strain evidence="13 14">PLY_AMNH</strain>
    </source>
</reference>
<evidence type="ECO:0000256" key="6">
    <source>
        <dbReference type="ARBA" id="ARBA00022958"/>
    </source>
</evidence>
<dbReference type="Pfam" id="PF17655">
    <property type="entry name" value="IRK_C"/>
    <property type="match status" value="1"/>
</dbReference>
<organism evidence="13 14">
    <name type="scientific">Cymbomonas tetramitiformis</name>
    <dbReference type="NCBI Taxonomy" id="36881"/>
    <lineage>
        <taxon>Eukaryota</taxon>
        <taxon>Viridiplantae</taxon>
        <taxon>Chlorophyta</taxon>
        <taxon>Pyramimonadophyceae</taxon>
        <taxon>Pyramimonadales</taxon>
        <taxon>Pyramimonadaceae</taxon>
        <taxon>Cymbomonas</taxon>
    </lineage>
</organism>
<dbReference type="GO" id="GO:0034702">
    <property type="term" value="C:monoatomic ion channel complex"/>
    <property type="evidence" value="ECO:0007669"/>
    <property type="project" value="UniProtKB-KW"/>
</dbReference>
<dbReference type="InterPro" id="IPR016449">
    <property type="entry name" value="K_chnl_inward-rec_Kir"/>
</dbReference>
<evidence type="ECO:0000256" key="5">
    <source>
        <dbReference type="ARBA" id="ARBA00022882"/>
    </source>
</evidence>
<dbReference type="InterPro" id="IPR014756">
    <property type="entry name" value="Ig_E-set"/>
</dbReference>
<dbReference type="InterPro" id="IPR013518">
    <property type="entry name" value="K_chnl_inward-rec_Kir_cyto"/>
</dbReference>
<dbReference type="PANTHER" id="PTHR11767:SF103">
    <property type="entry name" value="POTASSIUM CHANNEL INWARDLY RECTIFYING TRANSMEMBRANE DOMAIN-CONTAINING PROTEIN"/>
    <property type="match status" value="1"/>
</dbReference>
<dbReference type="GO" id="GO:0034765">
    <property type="term" value="P:regulation of monoatomic ion transmembrane transport"/>
    <property type="evidence" value="ECO:0007669"/>
    <property type="project" value="TreeGrafter"/>
</dbReference>
<dbReference type="GO" id="GO:1990573">
    <property type="term" value="P:potassium ion import across plasma membrane"/>
    <property type="evidence" value="ECO:0007669"/>
    <property type="project" value="TreeGrafter"/>
</dbReference>
<evidence type="ECO:0000256" key="4">
    <source>
        <dbReference type="ARBA" id="ARBA00022692"/>
    </source>
</evidence>
<evidence type="ECO:0000256" key="1">
    <source>
        <dbReference type="ARBA" id="ARBA00004141"/>
    </source>
</evidence>
<keyword evidence="8 11" id="KW-0406">Ion transport</keyword>
<dbReference type="SUPFAM" id="SSF81296">
    <property type="entry name" value="E set domains"/>
    <property type="match status" value="1"/>
</dbReference>